<sequence length="502" mass="55207">MKTLVIQLDSSEDTGSIRDKVSWGKASRVLLVWPVNYSLFDRKVDLVTIKRICSSQGSRLGIVCDDPVVCAEADDLQIPVFDSVNRAMRKGWDRRKHRRIPVLRDEDLSEKPTVEELRTHPVLQKEDHPISALMRRVLFTVGIIAVLALILYLVPSATVRLYPVSQNEELTVEFQVDSREGGAENPGILHGSVVNVTIEGKASKAVTGTSSVPDKKAKGTVSFTNQTNKEVIIPARTLVTNNTNPPVRYYVLKDIRIPPDETVSGIEIEAVYGGESGNSPANAITRIDGEVGLQVQLTNPEPVSGGTDKTIPAPSNEDAIALRADLQQKLAIEAQKQLSAGLKSDEILLPVSIKAGELISEEMTPTIGQAGTTATMRQKVEFSALVIHHSSLTAHAEELLAANRLLPGWMISNREMVEVQIVDQTFDHVSNTVKMRTQIKGQMIPKVNTDSIRHNIVGLSRRSALSAISLQMLSKQPPEIETWPVWLPLLPWLETRINVVVP</sequence>
<dbReference type="InterPro" id="IPR006949">
    <property type="entry name" value="Barrel_Baseplate_J-like"/>
</dbReference>
<protein>
    <recommendedName>
        <fullName evidence="2">Baseplate protein J-like barrel domain-containing protein</fullName>
    </recommendedName>
</protein>
<dbReference type="Proteomes" id="UP000050430">
    <property type="component" value="Unassembled WGS sequence"/>
</dbReference>
<dbReference type="EMBL" id="LGCK01000003">
    <property type="protein sequence ID" value="KPL74287.1"/>
    <property type="molecule type" value="Genomic_DNA"/>
</dbReference>
<feature type="domain" description="Baseplate protein J-like barrel" evidence="2">
    <location>
        <begin position="220"/>
        <end position="306"/>
    </location>
</feature>
<keyword evidence="1" id="KW-1133">Transmembrane helix</keyword>
<evidence type="ECO:0000256" key="1">
    <source>
        <dbReference type="SAM" id="Phobius"/>
    </source>
</evidence>
<dbReference type="Pfam" id="PF04865">
    <property type="entry name" value="Baseplate_J"/>
    <property type="match status" value="1"/>
</dbReference>
<evidence type="ECO:0000313" key="4">
    <source>
        <dbReference type="Proteomes" id="UP000050430"/>
    </source>
</evidence>
<dbReference type="STRING" id="229920.ADM99_01570"/>
<dbReference type="OrthoDB" id="150151at2"/>
<accession>A0A0P6XPY8</accession>
<proteinExistence type="predicted"/>
<dbReference type="RefSeq" id="WP_062420799.1">
    <property type="nucleotide sequence ID" value="NZ_BBYA01000004.1"/>
</dbReference>
<keyword evidence="1" id="KW-0812">Transmembrane</keyword>
<evidence type="ECO:0000259" key="2">
    <source>
        <dbReference type="Pfam" id="PF04865"/>
    </source>
</evidence>
<comment type="caution">
    <text evidence="3">The sequence shown here is derived from an EMBL/GenBank/DDBJ whole genome shotgun (WGS) entry which is preliminary data.</text>
</comment>
<dbReference type="AlphaFoldDB" id="A0A0P6XPY8"/>
<keyword evidence="1" id="KW-0472">Membrane</keyword>
<keyword evidence="4" id="KW-1185">Reference proteome</keyword>
<reference evidence="3 4" key="1">
    <citation type="submission" date="2015-07" db="EMBL/GenBank/DDBJ databases">
        <title>Genome sequence of Leptolinea tardivitalis DSM 16556.</title>
        <authorList>
            <person name="Hemp J."/>
            <person name="Ward L.M."/>
            <person name="Pace L.A."/>
            <person name="Fischer W.W."/>
        </authorList>
    </citation>
    <scope>NUCLEOTIDE SEQUENCE [LARGE SCALE GENOMIC DNA]</scope>
    <source>
        <strain evidence="3 4">YMTK-2</strain>
    </source>
</reference>
<name>A0A0P6XPY8_9CHLR</name>
<evidence type="ECO:0000313" key="3">
    <source>
        <dbReference type="EMBL" id="KPL74287.1"/>
    </source>
</evidence>
<organism evidence="3 4">
    <name type="scientific">Leptolinea tardivitalis</name>
    <dbReference type="NCBI Taxonomy" id="229920"/>
    <lineage>
        <taxon>Bacteria</taxon>
        <taxon>Bacillati</taxon>
        <taxon>Chloroflexota</taxon>
        <taxon>Anaerolineae</taxon>
        <taxon>Anaerolineales</taxon>
        <taxon>Anaerolineaceae</taxon>
        <taxon>Leptolinea</taxon>
    </lineage>
</organism>
<gene>
    <name evidence="3" type="ORF">ADM99_01570</name>
</gene>
<feature type="transmembrane region" description="Helical" evidence="1">
    <location>
        <begin position="137"/>
        <end position="154"/>
    </location>
</feature>